<protein>
    <submittedName>
        <fullName evidence="2">Uncharacterized protein</fullName>
    </submittedName>
</protein>
<keyword evidence="3" id="KW-1185">Reference proteome</keyword>
<keyword evidence="1" id="KW-0472">Membrane</keyword>
<sequence>MTALTRYERLESPGLWRETAQAQRRDVILSFGDASLVISDTAERVLTHWSLAAIARINPGRMPALYTPDPDGDETLEVDEPVMIEAIEAVRAAIARERPRAGRLRLVLLGLFTAGFAALALFWLPGALARHAVTVVPVSVRAEIGRDVLARITRINGPACHARDGVAALERLTARVLPETGAQVVVLSGGTGRAAHLPGGLILLNRALVEDHEDPAVAAGFILAESARAARNDPLAELLRTAGPLATLRLLTSGRLPDAALEAHAKTVLNATPRPLPQDAALLARFAAAQLSSVPYAYALDASGESVLPLIEADPMRGRNVPQVLSDGDWIRLQGICGP</sequence>
<evidence type="ECO:0000313" key="2">
    <source>
        <dbReference type="EMBL" id="TCP21013.1"/>
    </source>
</evidence>
<proteinExistence type="predicted"/>
<evidence type="ECO:0000313" key="3">
    <source>
        <dbReference type="Proteomes" id="UP000295733"/>
    </source>
</evidence>
<evidence type="ECO:0000256" key="1">
    <source>
        <dbReference type="SAM" id="Phobius"/>
    </source>
</evidence>
<reference evidence="2 3" key="1">
    <citation type="submission" date="2019-03" db="EMBL/GenBank/DDBJ databases">
        <title>Genomic Encyclopedia of Type Strains, Phase IV (KMG-IV): sequencing the most valuable type-strain genomes for metagenomic binning, comparative biology and taxonomic classification.</title>
        <authorList>
            <person name="Goeker M."/>
        </authorList>
    </citation>
    <scope>NUCLEOTIDE SEQUENCE [LARGE SCALE GENOMIC DNA]</scope>
    <source>
        <strain evidence="2 3">DSM 2781</strain>
    </source>
</reference>
<dbReference type="EMBL" id="SLXL01000014">
    <property type="protein sequence ID" value="TCP21013.1"/>
    <property type="molecule type" value="Genomic_DNA"/>
</dbReference>
<feature type="transmembrane region" description="Helical" evidence="1">
    <location>
        <begin position="106"/>
        <end position="124"/>
    </location>
</feature>
<keyword evidence="1" id="KW-1133">Transmembrane helix</keyword>
<dbReference type="OrthoDB" id="7822309at2"/>
<dbReference type="Proteomes" id="UP000295733">
    <property type="component" value="Unassembled WGS sequence"/>
</dbReference>
<accession>A0A4R2NHV1</accession>
<gene>
    <name evidence="2" type="ORF">EV656_11431</name>
</gene>
<name>A0A4R2NHV1_RHOAD</name>
<organism evidence="2 3">
    <name type="scientific">Rhodovulum adriaticum</name>
    <name type="common">Rhodopseudomonas adriatica</name>
    <dbReference type="NCBI Taxonomy" id="35804"/>
    <lineage>
        <taxon>Bacteria</taxon>
        <taxon>Pseudomonadati</taxon>
        <taxon>Pseudomonadota</taxon>
        <taxon>Alphaproteobacteria</taxon>
        <taxon>Rhodobacterales</taxon>
        <taxon>Paracoccaceae</taxon>
        <taxon>Rhodovulum</taxon>
    </lineage>
</organism>
<comment type="caution">
    <text evidence="2">The sequence shown here is derived from an EMBL/GenBank/DDBJ whole genome shotgun (WGS) entry which is preliminary data.</text>
</comment>
<keyword evidence="1" id="KW-0812">Transmembrane</keyword>
<dbReference type="RefSeq" id="WP_132605312.1">
    <property type="nucleotide sequence ID" value="NZ_NRRP01000016.1"/>
</dbReference>
<dbReference type="AlphaFoldDB" id="A0A4R2NHV1"/>